<evidence type="ECO:0000313" key="2">
    <source>
        <dbReference type="EMBL" id="KAK7814124.1"/>
    </source>
</evidence>
<dbReference type="GO" id="GO:0003691">
    <property type="term" value="F:double-stranded telomeric DNA binding"/>
    <property type="evidence" value="ECO:0007669"/>
    <property type="project" value="TreeGrafter"/>
</dbReference>
<evidence type="ECO:0000256" key="1">
    <source>
        <dbReference type="SAM" id="Coils"/>
    </source>
</evidence>
<evidence type="ECO:0000313" key="3">
    <source>
        <dbReference type="Proteomes" id="UP000237347"/>
    </source>
</evidence>
<feature type="coiled-coil region" evidence="1">
    <location>
        <begin position="5"/>
        <end position="120"/>
    </location>
</feature>
<reference evidence="2 3" key="1">
    <citation type="journal article" date="2018" name="Sci. Data">
        <title>The draft genome sequence of cork oak.</title>
        <authorList>
            <person name="Ramos A.M."/>
            <person name="Usie A."/>
            <person name="Barbosa P."/>
            <person name="Barros P.M."/>
            <person name="Capote T."/>
            <person name="Chaves I."/>
            <person name="Simoes F."/>
            <person name="Abreu I."/>
            <person name="Carrasquinho I."/>
            <person name="Faro C."/>
            <person name="Guimaraes J.B."/>
            <person name="Mendonca D."/>
            <person name="Nobrega F."/>
            <person name="Rodrigues L."/>
            <person name="Saibo N.J.M."/>
            <person name="Varela M.C."/>
            <person name="Egas C."/>
            <person name="Matos J."/>
            <person name="Miguel C.M."/>
            <person name="Oliveira M.M."/>
            <person name="Ricardo C.P."/>
            <person name="Goncalves S."/>
        </authorList>
    </citation>
    <scope>NUCLEOTIDE SEQUENCE [LARGE SCALE GENOMIC DNA]</scope>
    <source>
        <strain evidence="3">cv. HL8</strain>
    </source>
</reference>
<accession>A0AAW0IIM5</accession>
<name>A0AAW0IIM5_QUESU</name>
<sequence length="223" mass="26427">LRESIAQDQEKAESLKIQMQELEGSIQIVDAKVHHTETTLKDLRKLQEQIANKTVERSTLFKEQQKQYAALAEENEDTDEELNEWKNKFEERIALLESKISKLEREMNDTETKSSFLKQTINEYIWEISKLQTEAEAHLSLKTERDTTIQKFFARHNLGSVLDIPFSNEVSLSLINRIKSRLMDLEKDMEDKKVNFLARCIFIHRNEHEKRYDYNIFTTNNRC</sequence>
<dbReference type="PANTHER" id="PTHR18867:SF12">
    <property type="entry name" value="DNA REPAIR PROTEIN RAD50"/>
    <property type="match status" value="1"/>
</dbReference>
<dbReference type="GO" id="GO:0030870">
    <property type="term" value="C:Mre11 complex"/>
    <property type="evidence" value="ECO:0007669"/>
    <property type="project" value="TreeGrafter"/>
</dbReference>
<comment type="caution">
    <text evidence="2">The sequence shown here is derived from an EMBL/GenBank/DDBJ whole genome shotgun (WGS) entry which is preliminary data.</text>
</comment>
<dbReference type="GO" id="GO:0000722">
    <property type="term" value="P:telomere maintenance via recombination"/>
    <property type="evidence" value="ECO:0007669"/>
    <property type="project" value="TreeGrafter"/>
</dbReference>
<dbReference type="AlphaFoldDB" id="A0AAW0IIM5"/>
<dbReference type="GO" id="GO:0007004">
    <property type="term" value="P:telomere maintenance via telomerase"/>
    <property type="evidence" value="ECO:0007669"/>
    <property type="project" value="TreeGrafter"/>
</dbReference>
<feature type="non-terminal residue" evidence="2">
    <location>
        <position position="1"/>
    </location>
</feature>
<dbReference type="Proteomes" id="UP000237347">
    <property type="component" value="Unassembled WGS sequence"/>
</dbReference>
<dbReference type="GO" id="GO:0051880">
    <property type="term" value="F:G-quadruplex DNA binding"/>
    <property type="evidence" value="ECO:0007669"/>
    <property type="project" value="TreeGrafter"/>
</dbReference>
<dbReference type="GO" id="GO:0070192">
    <property type="term" value="P:chromosome organization involved in meiotic cell cycle"/>
    <property type="evidence" value="ECO:0007669"/>
    <property type="project" value="TreeGrafter"/>
</dbReference>
<organism evidence="2 3">
    <name type="scientific">Quercus suber</name>
    <name type="common">Cork oak</name>
    <dbReference type="NCBI Taxonomy" id="58331"/>
    <lineage>
        <taxon>Eukaryota</taxon>
        <taxon>Viridiplantae</taxon>
        <taxon>Streptophyta</taxon>
        <taxon>Embryophyta</taxon>
        <taxon>Tracheophyta</taxon>
        <taxon>Spermatophyta</taxon>
        <taxon>Magnoliopsida</taxon>
        <taxon>eudicotyledons</taxon>
        <taxon>Gunneridae</taxon>
        <taxon>Pentapetalae</taxon>
        <taxon>rosids</taxon>
        <taxon>fabids</taxon>
        <taxon>Fagales</taxon>
        <taxon>Fagaceae</taxon>
        <taxon>Quercus</taxon>
    </lineage>
</organism>
<dbReference type="PANTHER" id="PTHR18867">
    <property type="entry name" value="RAD50"/>
    <property type="match status" value="1"/>
</dbReference>
<protein>
    <submittedName>
        <fullName evidence="2">Dna repair protein rad50</fullName>
    </submittedName>
</protein>
<gene>
    <name evidence="2" type="primary">RAD50_0</name>
    <name evidence="2" type="ORF">CFP56_003834</name>
</gene>
<dbReference type="EMBL" id="PKMF04001135">
    <property type="protein sequence ID" value="KAK7814124.1"/>
    <property type="molecule type" value="Genomic_DNA"/>
</dbReference>
<dbReference type="GO" id="GO:0000794">
    <property type="term" value="C:condensed nuclear chromosome"/>
    <property type="evidence" value="ECO:0007669"/>
    <property type="project" value="TreeGrafter"/>
</dbReference>
<keyword evidence="3" id="KW-1185">Reference proteome</keyword>
<keyword evidence="1" id="KW-0175">Coiled coil</keyword>
<dbReference type="GO" id="GO:0006302">
    <property type="term" value="P:double-strand break repair"/>
    <property type="evidence" value="ECO:0007669"/>
    <property type="project" value="TreeGrafter"/>
</dbReference>
<proteinExistence type="predicted"/>
<dbReference type="GO" id="GO:0043047">
    <property type="term" value="F:single-stranded telomeric DNA binding"/>
    <property type="evidence" value="ECO:0007669"/>
    <property type="project" value="TreeGrafter"/>
</dbReference>